<feature type="short sequence motif" description="DGA/G" evidence="2">
    <location>
        <begin position="245"/>
        <end position="247"/>
    </location>
</feature>
<name>A0A941D0E6_9CAUL</name>
<accession>A0A941D0E6</accession>
<evidence type="ECO:0000256" key="3">
    <source>
        <dbReference type="SAM" id="Phobius"/>
    </source>
</evidence>
<comment type="caution">
    <text evidence="5">The sequence shown here is derived from an EMBL/GenBank/DDBJ whole genome shotgun (WGS) entry which is preliminary data.</text>
</comment>
<proteinExistence type="predicted"/>
<dbReference type="AlphaFoldDB" id="A0A941D0E6"/>
<comment type="caution">
    <text evidence="2">Lacks conserved residue(s) required for the propagation of feature annotation.</text>
</comment>
<protein>
    <submittedName>
        <fullName evidence="5">Patatin-like phospholipase family protein</fullName>
    </submittedName>
</protein>
<keyword evidence="2" id="KW-0378">Hydrolase</keyword>
<dbReference type="InterPro" id="IPR002641">
    <property type="entry name" value="PNPLA_dom"/>
</dbReference>
<evidence type="ECO:0000313" key="5">
    <source>
        <dbReference type="EMBL" id="MBR7618598.1"/>
    </source>
</evidence>
<feature type="active site" description="Nucleophile" evidence="2">
    <location>
        <position position="102"/>
    </location>
</feature>
<dbReference type="InterPro" id="IPR016035">
    <property type="entry name" value="Acyl_Trfase/lysoPLipase"/>
</dbReference>
<dbReference type="EMBL" id="JAGSGD010000001">
    <property type="protein sequence ID" value="MBR7618598.1"/>
    <property type="molecule type" value="Genomic_DNA"/>
</dbReference>
<sequence>MSDRHITKRSGLFRTRLPAPAAGVRAMLPGFEGVRFSVEQAEDSLNAAADRLSLPRSAVGRKDFNILAISGGAAGGAFGAGVLVGMTLAGKRPEFAIVTGVSTGALMAPFAFLGPSWDARLTDAYTGGHAADLLSLRRLAPAFGAGIFQAANLEGLVDSFIDAAVVEAVAVEHAKGRRLLVATTNLDSQQTVIWDMGEIAARGGETALALFRDILVASASLPGLFPPRSFPCEAEGVAYEEMHVDGGVSAPLFIMPEAMLRWKQLGRRLKGGRIYVMVNTVLEQAPRTTSPNLAAILVRSFDTMLRFSYRNALSNAATFCAGVDLPLSFTSIPDAAENGNMLSFDTANMKRIFDEGVAAAQGPGLWVTPTPEPPTLGRLIESLTRPKV</sequence>
<dbReference type="SUPFAM" id="SSF52151">
    <property type="entry name" value="FabD/lysophospholipase-like"/>
    <property type="match status" value="1"/>
</dbReference>
<feature type="short sequence motif" description="GXSXG" evidence="2">
    <location>
        <begin position="100"/>
        <end position="104"/>
    </location>
</feature>
<keyword evidence="1 2" id="KW-0443">Lipid metabolism</keyword>
<feature type="domain" description="PNPLA" evidence="4">
    <location>
        <begin position="67"/>
        <end position="258"/>
    </location>
</feature>
<keyword evidence="3" id="KW-1133">Transmembrane helix</keyword>
<dbReference type="RefSeq" id="WP_215338473.1">
    <property type="nucleotide sequence ID" value="NZ_JAGSGD010000001.1"/>
</dbReference>
<organism evidence="5 6">
    <name type="scientific">Phenylobacterium glaciei</name>
    <dbReference type="NCBI Taxonomy" id="2803784"/>
    <lineage>
        <taxon>Bacteria</taxon>
        <taxon>Pseudomonadati</taxon>
        <taxon>Pseudomonadota</taxon>
        <taxon>Alphaproteobacteria</taxon>
        <taxon>Caulobacterales</taxon>
        <taxon>Caulobacteraceae</taxon>
        <taxon>Phenylobacterium</taxon>
    </lineage>
</organism>
<keyword evidence="3" id="KW-0472">Membrane</keyword>
<keyword evidence="2" id="KW-0442">Lipid degradation</keyword>
<feature type="active site" description="Proton acceptor" evidence="2">
    <location>
        <position position="245"/>
    </location>
</feature>
<dbReference type="Gene3D" id="3.40.1090.10">
    <property type="entry name" value="Cytosolic phospholipase A2 catalytic domain"/>
    <property type="match status" value="1"/>
</dbReference>
<dbReference type="GO" id="GO:0016042">
    <property type="term" value="P:lipid catabolic process"/>
    <property type="evidence" value="ECO:0007669"/>
    <property type="project" value="UniProtKB-UniRule"/>
</dbReference>
<dbReference type="PROSITE" id="PS51635">
    <property type="entry name" value="PNPLA"/>
    <property type="match status" value="1"/>
</dbReference>
<keyword evidence="6" id="KW-1185">Reference proteome</keyword>
<evidence type="ECO:0000259" key="4">
    <source>
        <dbReference type="PROSITE" id="PS51635"/>
    </source>
</evidence>
<evidence type="ECO:0000256" key="2">
    <source>
        <dbReference type="PROSITE-ProRule" id="PRU01161"/>
    </source>
</evidence>
<evidence type="ECO:0000313" key="6">
    <source>
        <dbReference type="Proteomes" id="UP000622580"/>
    </source>
</evidence>
<feature type="transmembrane region" description="Helical" evidence="3">
    <location>
        <begin position="66"/>
        <end position="89"/>
    </location>
</feature>
<dbReference type="Proteomes" id="UP000622580">
    <property type="component" value="Unassembled WGS sequence"/>
</dbReference>
<dbReference type="Pfam" id="PF01734">
    <property type="entry name" value="Patatin"/>
    <property type="match status" value="1"/>
</dbReference>
<dbReference type="GO" id="GO:0016787">
    <property type="term" value="F:hydrolase activity"/>
    <property type="evidence" value="ECO:0007669"/>
    <property type="project" value="UniProtKB-UniRule"/>
</dbReference>
<evidence type="ECO:0000256" key="1">
    <source>
        <dbReference type="ARBA" id="ARBA00023098"/>
    </source>
</evidence>
<reference evidence="5" key="1">
    <citation type="submission" date="2021-04" db="EMBL/GenBank/DDBJ databases">
        <title>Draft genome assembly of strain Phenylobacterium sp. 20VBR1 using MiniION and Illumina platforms.</title>
        <authorList>
            <person name="Thomas F.A."/>
            <person name="Krishnan K.P."/>
            <person name="Sinha R.K."/>
        </authorList>
    </citation>
    <scope>NUCLEOTIDE SEQUENCE</scope>
    <source>
        <strain evidence="5">20VBR1</strain>
    </source>
</reference>
<keyword evidence="3" id="KW-0812">Transmembrane</keyword>
<gene>
    <name evidence="5" type="ORF">JKL49_04290</name>
</gene>